<evidence type="ECO:0000256" key="2">
    <source>
        <dbReference type="ARBA" id="ARBA00022692"/>
    </source>
</evidence>
<evidence type="ECO:0000313" key="7">
    <source>
        <dbReference type="Proteomes" id="UP000282613"/>
    </source>
</evidence>
<dbReference type="Gene3D" id="3.40.30.10">
    <property type="entry name" value="Glutaredoxin"/>
    <property type="match status" value="1"/>
</dbReference>
<dbReference type="InterPro" id="IPR036249">
    <property type="entry name" value="Thioredoxin-like_sf"/>
</dbReference>
<protein>
    <submittedName>
        <fullName evidence="8">Protein disulfide-isomerase</fullName>
    </submittedName>
</protein>
<reference evidence="6 7" key="2">
    <citation type="submission" date="2018-11" db="EMBL/GenBank/DDBJ databases">
        <authorList>
            <consortium name="Pathogen Informatics"/>
        </authorList>
    </citation>
    <scope>NUCLEOTIDE SEQUENCE [LARGE SCALE GENOMIC DNA]</scope>
</reference>
<reference evidence="8" key="1">
    <citation type="submission" date="2017-02" db="UniProtKB">
        <authorList>
            <consortium name="WormBaseParasite"/>
        </authorList>
    </citation>
    <scope>IDENTIFICATION</scope>
</reference>
<dbReference type="InterPro" id="IPR013766">
    <property type="entry name" value="Thioredoxin_domain"/>
</dbReference>
<sequence length="118" mass="13351">MSKYEGSVQELDPHGLGQIEKQSRHSKTTYVILFYAAWCNHCESLMSILNEAAKTLPGKYPNVAFGKIDASKYRQELVHHDIKGYPTLMTLVNGNYNKFSGKRTLENINDFVGKSIPK</sequence>
<keyword evidence="3" id="KW-1133">Transmembrane helix</keyword>
<proteinExistence type="predicted"/>
<gene>
    <name evidence="6" type="ORF">TASK_LOCUS554</name>
</gene>
<keyword evidence="7" id="KW-1185">Reference proteome</keyword>
<dbReference type="GO" id="GO:0005783">
    <property type="term" value="C:endoplasmic reticulum"/>
    <property type="evidence" value="ECO:0007669"/>
    <property type="project" value="TreeGrafter"/>
</dbReference>
<keyword evidence="2" id="KW-0812">Transmembrane</keyword>
<evidence type="ECO:0000313" key="8">
    <source>
        <dbReference type="WBParaSite" id="TASK_0000055301-mRNA-1"/>
    </source>
</evidence>
<feature type="domain" description="Thioredoxin" evidence="5">
    <location>
        <begin position="1"/>
        <end position="117"/>
    </location>
</feature>
<keyword evidence="4" id="KW-0472">Membrane</keyword>
<accession>A0A0R3VTI2</accession>
<dbReference type="SUPFAM" id="SSF52833">
    <property type="entry name" value="Thioredoxin-like"/>
    <property type="match status" value="1"/>
</dbReference>
<dbReference type="PANTHER" id="PTHR46426">
    <property type="entry name" value="PROTEIN DISULFIDE-ISOMERASE TMX3"/>
    <property type="match status" value="1"/>
</dbReference>
<dbReference type="InterPro" id="IPR052250">
    <property type="entry name" value="PDI_TMX3"/>
</dbReference>
<evidence type="ECO:0000256" key="1">
    <source>
        <dbReference type="ARBA" id="ARBA00004167"/>
    </source>
</evidence>
<dbReference type="CDD" id="cd02961">
    <property type="entry name" value="PDI_a_family"/>
    <property type="match status" value="1"/>
</dbReference>
<evidence type="ECO:0000313" key="6">
    <source>
        <dbReference type="EMBL" id="VDK21270.1"/>
    </source>
</evidence>
<name>A0A0R3VTI2_TAEAS</name>
<organism evidence="8">
    <name type="scientific">Taenia asiatica</name>
    <name type="common">Asian tapeworm</name>
    <dbReference type="NCBI Taxonomy" id="60517"/>
    <lineage>
        <taxon>Eukaryota</taxon>
        <taxon>Metazoa</taxon>
        <taxon>Spiralia</taxon>
        <taxon>Lophotrochozoa</taxon>
        <taxon>Platyhelminthes</taxon>
        <taxon>Cestoda</taxon>
        <taxon>Eucestoda</taxon>
        <taxon>Cyclophyllidea</taxon>
        <taxon>Taeniidae</taxon>
        <taxon>Taenia</taxon>
    </lineage>
</organism>
<dbReference type="WBParaSite" id="TASK_0000055301-mRNA-1">
    <property type="protein sequence ID" value="TASK_0000055301-mRNA-1"/>
    <property type="gene ID" value="TASK_0000055301"/>
</dbReference>
<comment type="subcellular location">
    <subcellularLocation>
        <location evidence="1">Membrane</location>
        <topology evidence="1">Single-pass membrane protein</topology>
    </subcellularLocation>
</comment>
<dbReference type="GO" id="GO:0016020">
    <property type="term" value="C:membrane"/>
    <property type="evidence" value="ECO:0007669"/>
    <property type="project" value="UniProtKB-SubCell"/>
</dbReference>
<dbReference type="Proteomes" id="UP000282613">
    <property type="component" value="Unassembled WGS sequence"/>
</dbReference>
<dbReference type="PROSITE" id="PS51352">
    <property type="entry name" value="THIOREDOXIN_2"/>
    <property type="match status" value="1"/>
</dbReference>
<dbReference type="STRING" id="60517.A0A0R3VTI2"/>
<dbReference type="Pfam" id="PF00085">
    <property type="entry name" value="Thioredoxin"/>
    <property type="match status" value="1"/>
</dbReference>
<dbReference type="PANTHER" id="PTHR46426:SF1">
    <property type="entry name" value="PROTEIN DISULFIDE-ISOMERASE TMX3"/>
    <property type="match status" value="1"/>
</dbReference>
<dbReference type="AlphaFoldDB" id="A0A0R3VTI2"/>
<dbReference type="OrthoDB" id="5810603at2759"/>
<evidence type="ECO:0000256" key="4">
    <source>
        <dbReference type="ARBA" id="ARBA00023136"/>
    </source>
</evidence>
<dbReference type="EMBL" id="UYRS01000077">
    <property type="protein sequence ID" value="VDK21270.1"/>
    <property type="molecule type" value="Genomic_DNA"/>
</dbReference>
<evidence type="ECO:0000259" key="5">
    <source>
        <dbReference type="PROSITE" id="PS51352"/>
    </source>
</evidence>
<evidence type="ECO:0000256" key="3">
    <source>
        <dbReference type="ARBA" id="ARBA00022989"/>
    </source>
</evidence>